<dbReference type="GO" id="GO:0046556">
    <property type="term" value="F:alpha-L-arabinofuranosidase activity"/>
    <property type="evidence" value="ECO:0000318"/>
    <property type="project" value="GO_Central"/>
</dbReference>
<evidence type="ECO:0000259" key="3">
    <source>
        <dbReference type="SMART" id="SM01217"/>
    </source>
</evidence>
<evidence type="ECO:0000256" key="1">
    <source>
        <dbReference type="ARBA" id="ARBA00005336"/>
    </source>
</evidence>
<dbReference type="RefSeq" id="XP_010261321.1">
    <property type="nucleotide sequence ID" value="XM_010263019.1"/>
</dbReference>
<comment type="similarity">
    <text evidence="1">Belongs to the glycosyl hydrolase 3 family.</text>
</comment>
<gene>
    <name evidence="5" type="primary">LOC104600183</name>
</gene>
<dbReference type="STRING" id="4432.A0A1U8AFZ1"/>
<dbReference type="KEGG" id="nnu:104600183"/>
<name>A0A1U8AFZ1_NELNU</name>
<dbReference type="PANTHER" id="PTHR42721">
    <property type="entry name" value="SUGAR HYDROLASE-RELATED"/>
    <property type="match status" value="1"/>
</dbReference>
<evidence type="ECO:0000313" key="5">
    <source>
        <dbReference type="RefSeq" id="XP_010261321.1"/>
    </source>
</evidence>
<protein>
    <submittedName>
        <fullName evidence="5">Probable beta-D-xylosidase 7</fullName>
    </submittedName>
</protein>
<evidence type="ECO:0000256" key="2">
    <source>
        <dbReference type="ARBA" id="ARBA00022801"/>
    </source>
</evidence>
<keyword evidence="4" id="KW-1185">Reference proteome</keyword>
<proteinExistence type="inferred from homology"/>
<dbReference type="InParanoid" id="A0A1U8AFZ1"/>
<dbReference type="eggNOG" id="ENOG502QQ55">
    <property type="taxonomic scope" value="Eukaryota"/>
</dbReference>
<dbReference type="InterPro" id="IPR013783">
    <property type="entry name" value="Ig-like_fold"/>
</dbReference>
<dbReference type="OrthoDB" id="47059at2759"/>
<dbReference type="InterPro" id="IPR044993">
    <property type="entry name" value="BXL"/>
</dbReference>
<feature type="domain" description="Fibronectin type III-like" evidence="3">
    <location>
        <begin position="257"/>
        <end position="327"/>
    </location>
</feature>
<dbReference type="SUPFAM" id="SSF52279">
    <property type="entry name" value="Beta-D-glucan exohydrolase, C-terminal domain"/>
    <property type="match status" value="1"/>
</dbReference>
<dbReference type="InterPro" id="IPR026891">
    <property type="entry name" value="Fn3-like"/>
</dbReference>
<dbReference type="InterPro" id="IPR036881">
    <property type="entry name" value="Glyco_hydro_3_C_sf"/>
</dbReference>
<dbReference type="GO" id="GO:0009044">
    <property type="term" value="F:xylan 1,4-beta-xylosidase activity"/>
    <property type="evidence" value="ECO:0000318"/>
    <property type="project" value="GO_Central"/>
</dbReference>
<dbReference type="Proteomes" id="UP000189703">
    <property type="component" value="Unplaced"/>
</dbReference>
<dbReference type="PANTHER" id="PTHR42721:SF3">
    <property type="entry name" value="BETA-D-XYLOSIDASE 5-RELATED"/>
    <property type="match status" value="1"/>
</dbReference>
<dbReference type="GeneID" id="104600183"/>
<sequence length="334" mass="36776">MTATGTGIVPAIAMSIGSTLKIPTTSSTFDGDTTKKKRKQSASSEYYDVSDGVSISSGLAPIGATTVPQQLLRHCPVTPPSGRYITSDCDAVSIIYTNHHYAKTPEDAIEDVLRAGRALLIEQKCLSLHIVTVEVTEKGRLPITWYPQEFTKVPMADMRMRPDLASGYPGCTCRFYKGKAMFEFGYGLSHSNYSYAFTSVTQNQLYLNKSATIQTVEEDSNSIRFVSVAEMGDDVCQKMTFSAAVEVKNHGEMAGKHSVLLFIRQAKPRHGNPVKRLVGFQSLHLNAGERAEIEFILKPCEHRSKAYQDGLSVTEEGSHFLIVGDREFPVTVVF</sequence>
<reference evidence="5" key="1">
    <citation type="submission" date="2025-08" db="UniProtKB">
        <authorList>
            <consortium name="RefSeq"/>
        </authorList>
    </citation>
    <scope>IDENTIFICATION</scope>
</reference>
<accession>A0A1U8AFZ1</accession>
<dbReference type="AlphaFoldDB" id="A0A1U8AFZ1"/>
<dbReference type="Gene3D" id="3.40.50.1700">
    <property type="entry name" value="Glycoside hydrolase family 3 C-terminal domain"/>
    <property type="match status" value="1"/>
</dbReference>
<dbReference type="Pfam" id="PF14310">
    <property type="entry name" value="Fn3-like"/>
    <property type="match status" value="1"/>
</dbReference>
<dbReference type="GO" id="GO:0045493">
    <property type="term" value="P:xylan catabolic process"/>
    <property type="evidence" value="ECO:0000318"/>
    <property type="project" value="GO_Central"/>
</dbReference>
<dbReference type="GO" id="GO:0031222">
    <property type="term" value="P:arabinan catabolic process"/>
    <property type="evidence" value="ECO:0000318"/>
    <property type="project" value="GO_Central"/>
</dbReference>
<keyword evidence="2" id="KW-0378">Hydrolase</keyword>
<dbReference type="Gene3D" id="2.60.40.10">
    <property type="entry name" value="Immunoglobulins"/>
    <property type="match status" value="1"/>
</dbReference>
<organism evidence="4 5">
    <name type="scientific">Nelumbo nucifera</name>
    <name type="common">Sacred lotus</name>
    <dbReference type="NCBI Taxonomy" id="4432"/>
    <lineage>
        <taxon>Eukaryota</taxon>
        <taxon>Viridiplantae</taxon>
        <taxon>Streptophyta</taxon>
        <taxon>Embryophyta</taxon>
        <taxon>Tracheophyta</taxon>
        <taxon>Spermatophyta</taxon>
        <taxon>Magnoliopsida</taxon>
        <taxon>Proteales</taxon>
        <taxon>Nelumbonaceae</taxon>
        <taxon>Nelumbo</taxon>
    </lineage>
</organism>
<evidence type="ECO:0000313" key="4">
    <source>
        <dbReference type="Proteomes" id="UP000189703"/>
    </source>
</evidence>
<dbReference type="SMART" id="SM01217">
    <property type="entry name" value="Fn3_like"/>
    <property type="match status" value="1"/>
</dbReference>